<dbReference type="Proteomes" id="UP001304298">
    <property type="component" value="Unassembled WGS sequence"/>
</dbReference>
<evidence type="ECO:0000313" key="2">
    <source>
        <dbReference type="Proteomes" id="UP001304298"/>
    </source>
</evidence>
<gene>
    <name evidence="1" type="ORF">VA596_49675</name>
</gene>
<accession>A0ABU5RMZ1</accession>
<evidence type="ECO:0000313" key="1">
    <source>
        <dbReference type="EMBL" id="MEA5367680.1"/>
    </source>
</evidence>
<dbReference type="EMBL" id="JAYFSI010000026">
    <property type="protein sequence ID" value="MEA5367680.1"/>
    <property type="molecule type" value="Genomic_DNA"/>
</dbReference>
<reference evidence="1 2" key="1">
    <citation type="submission" date="2023-12" db="EMBL/GenBank/DDBJ databases">
        <title>Amycolatopsis sp. V23-08.</title>
        <authorList>
            <person name="Somphong A."/>
        </authorList>
    </citation>
    <scope>NUCLEOTIDE SEQUENCE [LARGE SCALE GENOMIC DNA]</scope>
    <source>
        <strain evidence="1 2">V23-08</strain>
    </source>
</reference>
<keyword evidence="2" id="KW-1185">Reference proteome</keyword>
<sequence>MPPTTDAPPARQTLAELAALGEAATGLLAEITEHLAQLDPPAKG</sequence>
<proteinExistence type="predicted"/>
<name>A0ABU5RMZ1_9PSEU</name>
<dbReference type="RefSeq" id="WP_323337813.1">
    <property type="nucleotide sequence ID" value="NZ_JAYFSI010000026.1"/>
</dbReference>
<comment type="caution">
    <text evidence="1">The sequence shown here is derived from an EMBL/GenBank/DDBJ whole genome shotgun (WGS) entry which is preliminary data.</text>
</comment>
<organism evidence="1 2">
    <name type="scientific">Amycolatopsis heterodermiae</name>
    <dbReference type="NCBI Taxonomy" id="3110235"/>
    <lineage>
        <taxon>Bacteria</taxon>
        <taxon>Bacillati</taxon>
        <taxon>Actinomycetota</taxon>
        <taxon>Actinomycetes</taxon>
        <taxon>Pseudonocardiales</taxon>
        <taxon>Pseudonocardiaceae</taxon>
        <taxon>Amycolatopsis</taxon>
    </lineage>
</organism>
<protein>
    <submittedName>
        <fullName evidence="1">Uncharacterized protein</fullName>
    </submittedName>
</protein>